<dbReference type="EMBL" id="CH473973">
    <property type="protein sequence ID" value="EDM13471.1"/>
    <property type="molecule type" value="Genomic_DNA"/>
</dbReference>
<dbReference type="Proteomes" id="UP000234681">
    <property type="component" value="Chromosome 12"/>
</dbReference>
<accession>A6J0N2</accession>
<dbReference type="AlphaFoldDB" id="A6J0N2"/>
<dbReference type="EMBL" id="CH473973">
    <property type="protein sequence ID" value="EDM13472.1"/>
    <property type="molecule type" value="Genomic_DNA"/>
</dbReference>
<protein>
    <submittedName>
        <fullName evidence="2">Calcitonin gene-related peptide-receptor component protein, isoform CRA_b</fullName>
    </submittedName>
</protein>
<sequence>MSGTAIEWSWGTTSDGLELPELHTAAPGEMTQGLAHGRGMSSAEQEARKGDKRKLQSEPSLVYIIRNTHVNIPNTHACHTHTYKEISPFSVANPQLSGLGERQGKGLF</sequence>
<feature type="region of interest" description="Disordered" evidence="1">
    <location>
        <begin position="26"/>
        <end position="56"/>
    </location>
</feature>
<evidence type="ECO:0000313" key="4">
    <source>
        <dbReference type="RGD" id="620753"/>
    </source>
</evidence>
<evidence type="ECO:0000313" key="2">
    <source>
        <dbReference type="EMBL" id="EDM13472.1"/>
    </source>
</evidence>
<name>A6J0N2_RAT</name>
<reference evidence="2" key="1">
    <citation type="journal article" date="2005" name="Genome Res.">
        <title>Gene and alternative splicing annotation with AIR.</title>
        <authorList>
            <person name="Florea L."/>
            <person name="Di Francesco V."/>
            <person name="Miller J."/>
            <person name="Turner R."/>
            <person name="Yao A."/>
            <person name="Harris M."/>
            <person name="Walenz B."/>
            <person name="Mobarry C."/>
            <person name="Merkulov G.V."/>
            <person name="Charlab R."/>
            <person name="Dew I."/>
            <person name="Deng Z."/>
            <person name="Istrail S."/>
            <person name="Li P."/>
            <person name="Sutton G."/>
        </authorList>
    </citation>
    <scope>NUCLEOTIDE SEQUENCE</scope>
    <source>
        <strain evidence="2">BN</strain>
    </source>
</reference>
<evidence type="ECO:0000256" key="1">
    <source>
        <dbReference type="SAM" id="MobiDB-lite"/>
    </source>
</evidence>
<reference evidence="2 3" key="2">
    <citation type="submission" date="2005-07" db="EMBL/GenBank/DDBJ databases">
        <authorList>
            <person name="Mural R.J."/>
            <person name="Li P.W."/>
            <person name="Adams M.D."/>
            <person name="Amanatides P.G."/>
            <person name="Baden-Tillson H."/>
            <person name="Barnstead M."/>
            <person name="Chin S.H."/>
            <person name="Dew I."/>
            <person name="Evans C.A."/>
            <person name="Ferriera S."/>
            <person name="Flanigan M."/>
            <person name="Fosler C."/>
            <person name="Glodek A."/>
            <person name="Gu Z."/>
            <person name="Holt R.A."/>
            <person name="Jennings D."/>
            <person name="Kraft C.L."/>
            <person name="Lu F."/>
            <person name="Nguyen T."/>
            <person name="Nusskern D.R."/>
            <person name="Pfannkoch C.M."/>
            <person name="Sitter C."/>
            <person name="Sutton G.G."/>
            <person name="Venter J.C."/>
            <person name="Wang Z."/>
            <person name="Woodage T."/>
            <person name="Zheng X.H."/>
            <person name="Zhong F."/>
        </authorList>
    </citation>
    <scope>NUCLEOTIDE SEQUENCE [LARGE SCALE GENOMIC DNA]</scope>
    <source>
        <strain evidence="2">BN</strain>
        <strain evidence="3">BN, Sprague-Dawley</strain>
    </source>
</reference>
<dbReference type="RGD" id="620753">
    <property type="gene designation" value="Crcp"/>
</dbReference>
<keyword evidence="2" id="KW-0675">Receptor</keyword>
<gene>
    <name evidence="2 4" type="primary">Crcp</name>
    <name evidence="2" type="ORF">rCG_21333</name>
</gene>
<organism evidence="2 3">
    <name type="scientific">Rattus norvegicus</name>
    <name type="common">Rat</name>
    <dbReference type="NCBI Taxonomy" id="10116"/>
    <lineage>
        <taxon>Eukaryota</taxon>
        <taxon>Metazoa</taxon>
        <taxon>Chordata</taxon>
        <taxon>Craniata</taxon>
        <taxon>Vertebrata</taxon>
        <taxon>Euteleostomi</taxon>
        <taxon>Mammalia</taxon>
        <taxon>Eutheria</taxon>
        <taxon>Euarchontoglires</taxon>
        <taxon>Glires</taxon>
        <taxon>Rodentia</taxon>
        <taxon>Myomorpha</taxon>
        <taxon>Muroidea</taxon>
        <taxon>Muridae</taxon>
        <taxon>Murinae</taxon>
        <taxon>Rattus</taxon>
    </lineage>
</organism>
<feature type="compositionally biased region" description="Basic and acidic residues" evidence="1">
    <location>
        <begin position="45"/>
        <end position="56"/>
    </location>
</feature>
<proteinExistence type="predicted"/>
<evidence type="ECO:0000313" key="3">
    <source>
        <dbReference type="Proteomes" id="UP000234681"/>
    </source>
</evidence>